<sequence>MSETQKVVDFHHPQHLQKLQLEYEEGRTLTEAQEVLEKVVQYSVKTQHQFLQPAVRTRNPVAFMASQIRVTMWFYGSQTRVHCGSYGLTDYETLWFYGLTDSCNTVVLMASDS</sequence>
<gene>
    <name evidence="1" type="ORF">Hamer_G029334</name>
</gene>
<accession>A0A8J5NBC8</accession>
<comment type="caution">
    <text evidence="1">The sequence shown here is derived from an EMBL/GenBank/DDBJ whole genome shotgun (WGS) entry which is preliminary data.</text>
</comment>
<evidence type="ECO:0000313" key="1">
    <source>
        <dbReference type="EMBL" id="KAG7176497.1"/>
    </source>
</evidence>
<keyword evidence="2" id="KW-1185">Reference proteome</keyword>
<dbReference type="Gene3D" id="3.90.1150.170">
    <property type="match status" value="1"/>
</dbReference>
<name>A0A8J5NBC8_HOMAM</name>
<dbReference type="AlphaFoldDB" id="A0A8J5NBC8"/>
<dbReference type="EMBL" id="JAHLQT010003267">
    <property type="protein sequence ID" value="KAG7176497.1"/>
    <property type="molecule type" value="Genomic_DNA"/>
</dbReference>
<dbReference type="Proteomes" id="UP000747542">
    <property type="component" value="Unassembled WGS sequence"/>
</dbReference>
<organism evidence="1 2">
    <name type="scientific">Homarus americanus</name>
    <name type="common">American lobster</name>
    <dbReference type="NCBI Taxonomy" id="6706"/>
    <lineage>
        <taxon>Eukaryota</taxon>
        <taxon>Metazoa</taxon>
        <taxon>Ecdysozoa</taxon>
        <taxon>Arthropoda</taxon>
        <taxon>Crustacea</taxon>
        <taxon>Multicrustacea</taxon>
        <taxon>Malacostraca</taxon>
        <taxon>Eumalacostraca</taxon>
        <taxon>Eucarida</taxon>
        <taxon>Decapoda</taxon>
        <taxon>Pleocyemata</taxon>
        <taxon>Astacidea</taxon>
        <taxon>Nephropoidea</taxon>
        <taxon>Nephropidae</taxon>
        <taxon>Homarus</taxon>
    </lineage>
</organism>
<reference evidence="1" key="1">
    <citation type="journal article" date="2021" name="Sci. Adv.">
        <title>The American lobster genome reveals insights on longevity, neural, and immune adaptations.</title>
        <authorList>
            <person name="Polinski J.M."/>
            <person name="Zimin A.V."/>
            <person name="Clark K.F."/>
            <person name="Kohn A.B."/>
            <person name="Sadowski N."/>
            <person name="Timp W."/>
            <person name="Ptitsyn A."/>
            <person name="Khanna P."/>
            <person name="Romanova D.Y."/>
            <person name="Williams P."/>
            <person name="Greenwood S.J."/>
            <person name="Moroz L.L."/>
            <person name="Walt D.R."/>
            <person name="Bodnar A.G."/>
        </authorList>
    </citation>
    <scope>NUCLEOTIDE SEQUENCE</scope>
    <source>
        <strain evidence="1">GMGI-L3</strain>
    </source>
</reference>
<evidence type="ECO:0000313" key="2">
    <source>
        <dbReference type="Proteomes" id="UP000747542"/>
    </source>
</evidence>
<protein>
    <submittedName>
        <fullName evidence="1">Uncharacterized protein</fullName>
    </submittedName>
</protein>
<proteinExistence type="predicted"/>